<dbReference type="Pfam" id="PF00702">
    <property type="entry name" value="Hydrolase"/>
    <property type="match status" value="1"/>
</dbReference>
<keyword evidence="3" id="KW-0479">Metal-binding</keyword>
<evidence type="ECO:0000256" key="1">
    <source>
        <dbReference type="ARBA" id="ARBA00001946"/>
    </source>
</evidence>
<dbReference type="AlphaFoldDB" id="A0A2W4ZDR0"/>
<dbReference type="NCBIfam" id="TIGR01509">
    <property type="entry name" value="HAD-SF-IA-v3"/>
    <property type="match status" value="1"/>
</dbReference>
<dbReference type="Gene3D" id="3.40.50.1000">
    <property type="entry name" value="HAD superfamily/HAD-like"/>
    <property type="match status" value="1"/>
</dbReference>
<evidence type="ECO:0000313" key="5">
    <source>
        <dbReference type="EMBL" id="PZO79806.1"/>
    </source>
</evidence>
<dbReference type="GO" id="GO:0003824">
    <property type="term" value="F:catalytic activity"/>
    <property type="evidence" value="ECO:0007669"/>
    <property type="project" value="UniProtKB-ARBA"/>
</dbReference>
<dbReference type="InterPro" id="IPR051600">
    <property type="entry name" value="Beta-PGM-like"/>
</dbReference>
<dbReference type="GO" id="GO:0046872">
    <property type="term" value="F:metal ion binding"/>
    <property type="evidence" value="ECO:0007669"/>
    <property type="project" value="UniProtKB-KW"/>
</dbReference>
<dbReference type="SUPFAM" id="SSF56784">
    <property type="entry name" value="HAD-like"/>
    <property type="match status" value="1"/>
</dbReference>
<evidence type="ECO:0000256" key="4">
    <source>
        <dbReference type="ARBA" id="ARBA00022842"/>
    </source>
</evidence>
<reference evidence="5 6" key="1">
    <citation type="submission" date="2017-08" db="EMBL/GenBank/DDBJ databases">
        <title>Infants hospitalized years apart are colonized by the same room-sourced microbial strains.</title>
        <authorList>
            <person name="Brooks B."/>
            <person name="Olm M.R."/>
            <person name="Firek B.A."/>
            <person name="Baker R."/>
            <person name="Thomas B.C."/>
            <person name="Morowitz M.J."/>
            <person name="Banfield J.F."/>
        </authorList>
    </citation>
    <scope>NUCLEOTIDE SEQUENCE [LARGE SCALE GENOMIC DNA]</scope>
    <source>
        <strain evidence="5">S2_018_000_R3_110</strain>
    </source>
</reference>
<comment type="similarity">
    <text evidence="2">Belongs to the HAD-like hydrolase superfamily. CbbY/CbbZ/Gph/YieH family.</text>
</comment>
<organism evidence="5 6">
    <name type="scientific">Sphingomonas hengshuiensis</name>
    <dbReference type="NCBI Taxonomy" id="1609977"/>
    <lineage>
        <taxon>Bacteria</taxon>
        <taxon>Pseudomonadati</taxon>
        <taxon>Pseudomonadota</taxon>
        <taxon>Alphaproteobacteria</taxon>
        <taxon>Sphingomonadales</taxon>
        <taxon>Sphingomonadaceae</taxon>
        <taxon>Sphingomonas</taxon>
    </lineage>
</organism>
<dbReference type="SFLD" id="SFLDS00003">
    <property type="entry name" value="Haloacid_Dehalogenase"/>
    <property type="match status" value="1"/>
</dbReference>
<proteinExistence type="inferred from homology"/>
<dbReference type="SFLD" id="SFLDG01129">
    <property type="entry name" value="C1.5:_HAD__Beta-PGM__Phosphata"/>
    <property type="match status" value="1"/>
</dbReference>
<dbReference type="PANTHER" id="PTHR46193:SF10">
    <property type="entry name" value="6-PHOSPHOGLUCONATE PHOSPHATASE"/>
    <property type="match status" value="1"/>
</dbReference>
<gene>
    <name evidence="5" type="ORF">DI632_04085</name>
</gene>
<keyword evidence="4" id="KW-0460">Magnesium</keyword>
<evidence type="ECO:0000256" key="3">
    <source>
        <dbReference type="ARBA" id="ARBA00022723"/>
    </source>
</evidence>
<evidence type="ECO:0000313" key="6">
    <source>
        <dbReference type="Proteomes" id="UP000248614"/>
    </source>
</evidence>
<name>A0A2W4ZDR0_9SPHN</name>
<dbReference type="Proteomes" id="UP000248614">
    <property type="component" value="Unassembled WGS sequence"/>
</dbReference>
<dbReference type="InterPro" id="IPR036412">
    <property type="entry name" value="HAD-like_sf"/>
</dbReference>
<dbReference type="InterPro" id="IPR023198">
    <property type="entry name" value="PGP-like_dom2"/>
</dbReference>
<sequence>MTRPQALLFDFDGVLLESEFAGNRQIAEFLTQAGHPTSAAESMANFMGLSGTHFTQAIERWVGGPIPDGFFEARAVEDARVLEEGVEAVAGAIAFVRALPADLPRAIVSSSTTHWIATHLDHLGLRDAFGDHIYSGKEHVANGKPAPDLYLYGAARLGVPIERCAILEDSPVGVTGAVASGARVIGLCAGTHCGVGHDDRLRALGVTDIAHGFDDVARMLGLESVTV</sequence>
<protein>
    <submittedName>
        <fullName evidence="5">Haloacid dehalogenase</fullName>
    </submittedName>
</protein>
<accession>A0A2W4ZDR0</accession>
<evidence type="ECO:0000256" key="2">
    <source>
        <dbReference type="ARBA" id="ARBA00006171"/>
    </source>
</evidence>
<dbReference type="EMBL" id="QFNF01000006">
    <property type="protein sequence ID" value="PZO79806.1"/>
    <property type="molecule type" value="Genomic_DNA"/>
</dbReference>
<dbReference type="InterPro" id="IPR006439">
    <property type="entry name" value="HAD-SF_hydro_IA"/>
</dbReference>
<dbReference type="InterPro" id="IPR023214">
    <property type="entry name" value="HAD_sf"/>
</dbReference>
<dbReference type="PANTHER" id="PTHR46193">
    <property type="entry name" value="6-PHOSPHOGLUCONATE PHOSPHATASE"/>
    <property type="match status" value="1"/>
</dbReference>
<comment type="cofactor">
    <cofactor evidence="1">
        <name>Mg(2+)</name>
        <dbReference type="ChEBI" id="CHEBI:18420"/>
    </cofactor>
</comment>
<dbReference type="Gene3D" id="1.10.150.240">
    <property type="entry name" value="Putative phosphatase, domain 2"/>
    <property type="match status" value="1"/>
</dbReference>
<comment type="caution">
    <text evidence="5">The sequence shown here is derived from an EMBL/GenBank/DDBJ whole genome shotgun (WGS) entry which is preliminary data.</text>
</comment>